<dbReference type="AlphaFoldDB" id="A0A075FH39"/>
<protein>
    <submittedName>
        <fullName evidence="1">Uncharacterized protein</fullName>
    </submittedName>
</protein>
<dbReference type="EMBL" id="KF900316">
    <property type="protein sequence ID" value="AIE90705.1"/>
    <property type="molecule type" value="Genomic_DNA"/>
</dbReference>
<proteinExistence type="predicted"/>
<reference evidence="1" key="1">
    <citation type="journal article" date="2014" name="Genome Biol. Evol.">
        <title>Pangenome evidence for extensive interdomain horizontal transfer affecting lineage core and shell genes in uncultured planktonic thaumarchaeota and euryarchaeota.</title>
        <authorList>
            <person name="Deschamps P."/>
            <person name="Zivanovic Y."/>
            <person name="Moreira D."/>
            <person name="Rodriguez-Valera F."/>
            <person name="Lopez-Garcia P."/>
        </authorList>
    </citation>
    <scope>NUCLEOTIDE SEQUENCE</scope>
</reference>
<evidence type="ECO:0000313" key="1">
    <source>
        <dbReference type="EMBL" id="AIE90705.1"/>
    </source>
</evidence>
<accession>A0A075FH39</accession>
<sequence length="93" mass="10510">MPSENDILEFVASNKLDSNNLILNSGEEYEIVATTSKSNLSKIKNHVKNTGSSCMKLVMLQKVEAYFTKKMENWLESKMEDGNISKSINCNYP</sequence>
<organism evidence="1">
    <name type="scientific">uncultured marine thaumarchaeote AD1000_05_B01</name>
    <dbReference type="NCBI Taxonomy" id="1455883"/>
    <lineage>
        <taxon>Archaea</taxon>
        <taxon>Nitrososphaerota</taxon>
        <taxon>environmental samples</taxon>
    </lineage>
</organism>
<name>A0A075FH39_9ARCH</name>